<reference evidence="1" key="1">
    <citation type="submission" date="2014-11" db="EMBL/GenBank/DDBJ databases">
        <authorList>
            <person name="Amaro Gonzalez C."/>
        </authorList>
    </citation>
    <scope>NUCLEOTIDE SEQUENCE</scope>
</reference>
<name>A0A0E9SJM3_ANGAN</name>
<proteinExistence type="predicted"/>
<accession>A0A0E9SJM3</accession>
<dbReference type="EMBL" id="GBXM01067071">
    <property type="protein sequence ID" value="JAH41506.1"/>
    <property type="molecule type" value="Transcribed_RNA"/>
</dbReference>
<dbReference type="AlphaFoldDB" id="A0A0E9SJM3"/>
<sequence>MYSFSENGVGCLPLYPHSLGYMRGI</sequence>
<protein>
    <submittedName>
        <fullName evidence="1">Uncharacterized protein</fullName>
    </submittedName>
</protein>
<evidence type="ECO:0000313" key="1">
    <source>
        <dbReference type="EMBL" id="JAH41506.1"/>
    </source>
</evidence>
<organism evidence="1">
    <name type="scientific">Anguilla anguilla</name>
    <name type="common">European freshwater eel</name>
    <name type="synonym">Muraena anguilla</name>
    <dbReference type="NCBI Taxonomy" id="7936"/>
    <lineage>
        <taxon>Eukaryota</taxon>
        <taxon>Metazoa</taxon>
        <taxon>Chordata</taxon>
        <taxon>Craniata</taxon>
        <taxon>Vertebrata</taxon>
        <taxon>Euteleostomi</taxon>
        <taxon>Actinopterygii</taxon>
        <taxon>Neopterygii</taxon>
        <taxon>Teleostei</taxon>
        <taxon>Anguilliformes</taxon>
        <taxon>Anguillidae</taxon>
        <taxon>Anguilla</taxon>
    </lineage>
</organism>
<reference evidence="1" key="2">
    <citation type="journal article" date="2015" name="Fish Shellfish Immunol.">
        <title>Early steps in the European eel (Anguilla anguilla)-Vibrio vulnificus interaction in the gills: Role of the RtxA13 toxin.</title>
        <authorList>
            <person name="Callol A."/>
            <person name="Pajuelo D."/>
            <person name="Ebbesson L."/>
            <person name="Teles M."/>
            <person name="MacKenzie S."/>
            <person name="Amaro C."/>
        </authorList>
    </citation>
    <scope>NUCLEOTIDE SEQUENCE</scope>
</reference>